<dbReference type="Pfam" id="PF13649">
    <property type="entry name" value="Methyltransf_25"/>
    <property type="match status" value="1"/>
</dbReference>
<sequence>MSASWIDALIMPGRQLRQLDGGLLTALEPDDRGSAYDGRAAMYDRVIGSRLYNRLVWGSSPATYADFAATAVNRGHGPMLDVGCGSAVFTAAAYSSTDRPLILVDRSLGMLARAAERLDARGIHSGRVAYIQADLFDLPFRPQAFSTVASFGMLHLFEDLAGTMGALKSQVSPGGSLHATSLVGESPIGRRALALLHRSGEVAAPRTEGELAAAARDVLGPTSSICREGSMAFMSWHA</sequence>
<dbReference type="Gene3D" id="3.40.50.150">
    <property type="entry name" value="Vaccinia Virus protein VP39"/>
    <property type="match status" value="1"/>
</dbReference>
<dbReference type="InterPro" id="IPR029063">
    <property type="entry name" value="SAM-dependent_MTases_sf"/>
</dbReference>
<name>A0A2S3ZUW3_ARTGL</name>
<evidence type="ECO:0000313" key="3">
    <source>
        <dbReference type="Proteomes" id="UP000237061"/>
    </source>
</evidence>
<dbReference type="AlphaFoldDB" id="A0A2S3ZUW3"/>
<dbReference type="Proteomes" id="UP000237061">
    <property type="component" value="Unassembled WGS sequence"/>
</dbReference>
<protein>
    <recommendedName>
        <fullName evidence="1">Methyltransferase domain-containing protein</fullName>
    </recommendedName>
</protein>
<dbReference type="SUPFAM" id="SSF53335">
    <property type="entry name" value="S-adenosyl-L-methionine-dependent methyltransferases"/>
    <property type="match status" value="1"/>
</dbReference>
<dbReference type="RefSeq" id="WP_103466134.1">
    <property type="nucleotide sequence ID" value="NZ_PPXC01000009.1"/>
</dbReference>
<feature type="domain" description="Methyltransferase" evidence="1">
    <location>
        <begin position="80"/>
        <end position="175"/>
    </location>
</feature>
<dbReference type="InterPro" id="IPR041698">
    <property type="entry name" value="Methyltransf_25"/>
</dbReference>
<gene>
    <name evidence="2" type="ORF">CVS27_12835</name>
</gene>
<accession>A0A2S3ZUW3</accession>
<comment type="caution">
    <text evidence="2">The sequence shown here is derived from an EMBL/GenBank/DDBJ whole genome shotgun (WGS) entry which is preliminary data.</text>
</comment>
<keyword evidence="3" id="KW-1185">Reference proteome</keyword>
<dbReference type="CDD" id="cd02440">
    <property type="entry name" value="AdoMet_MTases"/>
    <property type="match status" value="1"/>
</dbReference>
<proteinExistence type="predicted"/>
<evidence type="ECO:0000259" key="1">
    <source>
        <dbReference type="Pfam" id="PF13649"/>
    </source>
</evidence>
<reference evidence="2 3" key="1">
    <citation type="submission" date="2018-01" db="EMBL/GenBank/DDBJ databases">
        <title>Arthrobacter sp. nov., from glaciers in China.</title>
        <authorList>
            <person name="Liu Q."/>
            <person name="Xin Y.-H."/>
        </authorList>
    </citation>
    <scope>NUCLEOTIDE SEQUENCE [LARGE SCALE GENOMIC DNA]</scope>
    <source>
        <strain evidence="2 3">HLT2-12-2</strain>
    </source>
</reference>
<evidence type="ECO:0000313" key="2">
    <source>
        <dbReference type="EMBL" id="POH73041.1"/>
    </source>
</evidence>
<organism evidence="2 3">
    <name type="scientific">Arthrobacter glacialis</name>
    <dbReference type="NCBI Taxonomy" id="1664"/>
    <lineage>
        <taxon>Bacteria</taxon>
        <taxon>Bacillati</taxon>
        <taxon>Actinomycetota</taxon>
        <taxon>Actinomycetes</taxon>
        <taxon>Micrococcales</taxon>
        <taxon>Micrococcaceae</taxon>
        <taxon>Arthrobacter</taxon>
    </lineage>
</organism>
<dbReference type="EMBL" id="PPXC01000009">
    <property type="protein sequence ID" value="POH73041.1"/>
    <property type="molecule type" value="Genomic_DNA"/>
</dbReference>